<dbReference type="GO" id="GO:0016787">
    <property type="term" value="F:hydrolase activity"/>
    <property type="evidence" value="ECO:0007669"/>
    <property type="project" value="UniProtKB-KW"/>
</dbReference>
<evidence type="ECO:0000313" key="6">
    <source>
        <dbReference type="EMBL" id="GCD13183.1"/>
    </source>
</evidence>
<name>A0A401UUG1_9CLOT</name>
<evidence type="ECO:0000256" key="1">
    <source>
        <dbReference type="ARBA" id="ARBA00022722"/>
    </source>
</evidence>
<dbReference type="PANTHER" id="PTHR41286:SF1">
    <property type="entry name" value="HNH NUCLEASE YAJD-RELATED"/>
    <property type="match status" value="1"/>
</dbReference>
<dbReference type="AlphaFoldDB" id="A0A401UUG1"/>
<evidence type="ECO:0000313" key="7">
    <source>
        <dbReference type="Proteomes" id="UP000287872"/>
    </source>
</evidence>
<protein>
    <recommendedName>
        <fullName evidence="4">Putative HNH nuclease YajD</fullName>
    </recommendedName>
</protein>
<evidence type="ECO:0000256" key="2">
    <source>
        <dbReference type="ARBA" id="ARBA00022801"/>
    </source>
</evidence>
<dbReference type="PANTHER" id="PTHR41286">
    <property type="entry name" value="HNH NUCLEASE YAJD-RELATED"/>
    <property type="match status" value="1"/>
</dbReference>
<dbReference type="GO" id="GO:0003676">
    <property type="term" value="F:nucleic acid binding"/>
    <property type="evidence" value="ECO:0007669"/>
    <property type="project" value="InterPro"/>
</dbReference>
<evidence type="ECO:0000259" key="5">
    <source>
        <dbReference type="Pfam" id="PF01844"/>
    </source>
</evidence>
<dbReference type="OrthoDB" id="9811997at2"/>
<comment type="caution">
    <text evidence="6">The sequence shown here is derived from an EMBL/GenBank/DDBJ whole genome shotgun (WGS) entry which is preliminary data.</text>
</comment>
<comment type="similarity">
    <text evidence="3">Belongs to the HNH nuclease family.</text>
</comment>
<organism evidence="6 7">
    <name type="scientific">Clostridium tagluense</name>
    <dbReference type="NCBI Taxonomy" id="360422"/>
    <lineage>
        <taxon>Bacteria</taxon>
        <taxon>Bacillati</taxon>
        <taxon>Bacillota</taxon>
        <taxon>Clostridia</taxon>
        <taxon>Eubacteriales</taxon>
        <taxon>Clostridiaceae</taxon>
        <taxon>Clostridium</taxon>
    </lineage>
</organism>
<keyword evidence="7" id="KW-1185">Reference proteome</keyword>
<reference evidence="6 7" key="1">
    <citation type="submission" date="2018-11" db="EMBL/GenBank/DDBJ databases">
        <title>Genome sequencing and assembly of Clostridium tagluense strain A121.</title>
        <authorList>
            <person name="Murakami T."/>
            <person name="Segawa T."/>
            <person name="Shcherbakova V.A."/>
            <person name="Mori H."/>
            <person name="Yoshimura Y."/>
        </authorList>
    </citation>
    <scope>NUCLEOTIDE SEQUENCE [LARGE SCALE GENOMIC DNA]</scope>
    <source>
        <strain evidence="6 7">A121</strain>
    </source>
</reference>
<dbReference type="InterPro" id="IPR002711">
    <property type="entry name" value="HNH"/>
</dbReference>
<gene>
    <name evidence="6" type="ORF">Ctaglu_48060</name>
</gene>
<dbReference type="Gene3D" id="1.10.30.50">
    <property type="match status" value="1"/>
</dbReference>
<keyword evidence="1" id="KW-0540">Nuclease</keyword>
<feature type="domain" description="HNH" evidence="5">
    <location>
        <begin position="43"/>
        <end position="90"/>
    </location>
</feature>
<dbReference type="CDD" id="cd00085">
    <property type="entry name" value="HNHc"/>
    <property type="match status" value="1"/>
</dbReference>
<dbReference type="GO" id="GO:0004519">
    <property type="term" value="F:endonuclease activity"/>
    <property type="evidence" value="ECO:0007669"/>
    <property type="project" value="InterPro"/>
</dbReference>
<accession>A0A401UUG1</accession>
<keyword evidence="2" id="KW-0378">Hydrolase</keyword>
<dbReference type="EMBL" id="BHYK01000066">
    <property type="protein sequence ID" value="GCD13183.1"/>
    <property type="molecule type" value="Genomic_DNA"/>
</dbReference>
<sequence>MDTKELVQWLSKLIQSNQLVKFYKHPVWRELRATCLEEQHNECQMCKANGLFEAATVGHHVLTVRKHPELALTKSNILCVCGECHYQIHHTIKYKKQLNEERW</sequence>
<dbReference type="GO" id="GO:0008270">
    <property type="term" value="F:zinc ion binding"/>
    <property type="evidence" value="ECO:0007669"/>
    <property type="project" value="InterPro"/>
</dbReference>
<evidence type="ECO:0000256" key="3">
    <source>
        <dbReference type="ARBA" id="ARBA00038412"/>
    </source>
</evidence>
<dbReference type="InterPro" id="IPR003615">
    <property type="entry name" value="HNH_nuc"/>
</dbReference>
<evidence type="ECO:0000256" key="4">
    <source>
        <dbReference type="ARBA" id="ARBA00040194"/>
    </source>
</evidence>
<dbReference type="Pfam" id="PF01844">
    <property type="entry name" value="HNH"/>
    <property type="match status" value="1"/>
</dbReference>
<dbReference type="Proteomes" id="UP000287872">
    <property type="component" value="Unassembled WGS sequence"/>
</dbReference>
<proteinExistence type="inferred from homology"/>
<dbReference type="GO" id="GO:0005829">
    <property type="term" value="C:cytosol"/>
    <property type="evidence" value="ECO:0007669"/>
    <property type="project" value="TreeGrafter"/>
</dbReference>